<comment type="caution">
    <text evidence="2">The sequence shown here is derived from an EMBL/GenBank/DDBJ whole genome shotgun (WGS) entry which is preliminary data.</text>
</comment>
<name>A0AAV9J0Z3_CYACA</name>
<accession>A0AAV9J0Z3</accession>
<gene>
    <name evidence="2" type="ORF">CDCA_CDCA15G4038</name>
</gene>
<feature type="transmembrane region" description="Helical" evidence="1">
    <location>
        <begin position="69"/>
        <end position="97"/>
    </location>
</feature>
<feature type="transmembrane region" description="Helical" evidence="1">
    <location>
        <begin position="6"/>
        <end position="30"/>
    </location>
</feature>
<feature type="transmembrane region" description="Helical" evidence="1">
    <location>
        <begin position="175"/>
        <end position="197"/>
    </location>
</feature>
<proteinExistence type="predicted"/>
<reference evidence="2 3" key="1">
    <citation type="submission" date="2022-07" db="EMBL/GenBank/DDBJ databases">
        <title>Genome-wide signatures of adaptation to extreme environments.</title>
        <authorList>
            <person name="Cho C.H."/>
            <person name="Yoon H.S."/>
        </authorList>
    </citation>
    <scope>NUCLEOTIDE SEQUENCE [LARGE SCALE GENOMIC DNA]</scope>
    <source>
        <strain evidence="2 3">DBV 063 E5</strain>
    </source>
</reference>
<feature type="transmembrane region" description="Helical" evidence="1">
    <location>
        <begin position="42"/>
        <end position="63"/>
    </location>
</feature>
<dbReference type="Proteomes" id="UP001301350">
    <property type="component" value="Unassembled WGS sequence"/>
</dbReference>
<keyword evidence="1" id="KW-0472">Membrane</keyword>
<sequence>MDTSSGFHIALYVLAIETFLFFAVVAQTAAQEPMAHAGVARTLGLAFLMQSLAALVLAIASSLRPESRVVMVLVFLLGVLVLAGFVAAVFGSALVVFPERAYAPARWALLVLWAFLFGYGALRVHAALGLTVPALPYAAPTAVARACALVQGGMMAVAAACLSRSFCRGKMRGRNGAMVLLLGTLVCLGASALWTYLVGECEPLDVDKLRQTCPLPERFDHNVLYVIGLVVGNVLSAEGVLRLMAVGEGDSGYSEIP</sequence>
<evidence type="ECO:0000313" key="2">
    <source>
        <dbReference type="EMBL" id="KAK4538013.1"/>
    </source>
</evidence>
<protein>
    <submittedName>
        <fullName evidence="2">Uncharacterized protein</fullName>
    </submittedName>
</protein>
<organism evidence="2 3">
    <name type="scientific">Cyanidium caldarium</name>
    <name type="common">Red alga</name>
    <dbReference type="NCBI Taxonomy" id="2771"/>
    <lineage>
        <taxon>Eukaryota</taxon>
        <taxon>Rhodophyta</taxon>
        <taxon>Bangiophyceae</taxon>
        <taxon>Cyanidiales</taxon>
        <taxon>Cyanidiaceae</taxon>
        <taxon>Cyanidium</taxon>
    </lineage>
</organism>
<feature type="transmembrane region" description="Helical" evidence="1">
    <location>
        <begin position="223"/>
        <end position="241"/>
    </location>
</feature>
<evidence type="ECO:0000313" key="3">
    <source>
        <dbReference type="Proteomes" id="UP001301350"/>
    </source>
</evidence>
<keyword evidence="1" id="KW-1133">Transmembrane helix</keyword>
<feature type="transmembrane region" description="Helical" evidence="1">
    <location>
        <begin position="109"/>
        <end position="130"/>
    </location>
</feature>
<feature type="transmembrane region" description="Helical" evidence="1">
    <location>
        <begin position="142"/>
        <end position="163"/>
    </location>
</feature>
<dbReference type="EMBL" id="JANCYW010000015">
    <property type="protein sequence ID" value="KAK4538013.1"/>
    <property type="molecule type" value="Genomic_DNA"/>
</dbReference>
<keyword evidence="3" id="KW-1185">Reference proteome</keyword>
<evidence type="ECO:0000256" key="1">
    <source>
        <dbReference type="SAM" id="Phobius"/>
    </source>
</evidence>
<keyword evidence="1" id="KW-0812">Transmembrane</keyword>
<dbReference type="AlphaFoldDB" id="A0AAV9J0Z3"/>